<dbReference type="SUPFAM" id="SSF52540">
    <property type="entry name" value="P-loop containing nucleoside triphosphate hydrolases"/>
    <property type="match status" value="1"/>
</dbReference>
<dbReference type="InterPro" id="IPR016032">
    <property type="entry name" value="Sig_transdc_resp-reg_C-effctor"/>
</dbReference>
<dbReference type="Proteomes" id="UP000022835">
    <property type="component" value="Unassembled WGS sequence"/>
</dbReference>
<sequence>MREHWPLIGRDRELGELTGQLSSTEYRGVVLVGKPGVGKSRLAREVVSAAQAAGWTVRKAAATATSQLIPLGAFTQWTDDLRGEPIEWARRVAQALTTGVQPQRVLVFVDDAHLLDALSALVVHQIVQSQAAPVIVTIRAGESAPAAITALWKDGLLCRREVEPLARNEINALMAAVLGGTPDQHCGDKLWRLTRGNVLFLRQLVEQESQAGRLVSHDGAVRWCGDAAISGSLAEVVDAQIGAVPGGVRDVVDLVAVAEPLDWKCLRLLADTAAIEQAEQRELIRTVGDDVYIGHPMYAEIRVNRCGPTRLRRLRGQIATAMKDGGGPAAAMKRGILWLDSDLSPEPDVLLSAATAATSLLDFEMAERLYTAAASTGMAAQARIPLAYTLFMTQRGELALEVLDGADSDADGKAGFVNEVIMRAANLLWAKRSIEQSWRVIDQALDEVGPGARRQQLLVFRANQLALAARPVEVLETLTDVDYGELDYYGATMGLSAACMAYGEIGRADQAVQSAIASGRALTLSEHGEYLRQPLAEFHTFALAAAGRIAEAVEVAERHRRSQRSDPVPAQAVASQILGMTMLAAGDLAAALRLLPEALDDSEVANNFHAANSFHRFHLLRAQALALSGDVDAAQRALETARAQRHPAYEFVRSTEVLTEAWLAACRARLSEARRLARAAAALAREHSQFAREVWCLQTAVQFDDVDAGARLAELATIVDGPRAAVAARYARAVSADDAVELDQVSAQFEAMGDRLAAADAAAQAAASHRRARRTGSAITSAARAGRLVADTGGATTPAIAAASFPLPFSQREHEIALLVAQGLSNRDIAVAVSLSVRTVEGHIYSACNKVGAKGRADLAELVHSVGR</sequence>
<evidence type="ECO:0000259" key="3">
    <source>
        <dbReference type="PROSITE" id="PS50043"/>
    </source>
</evidence>
<dbReference type="PANTHER" id="PTHR16305:SF28">
    <property type="entry name" value="GUANYLATE CYCLASE DOMAIN-CONTAINING PROTEIN"/>
    <property type="match status" value="1"/>
</dbReference>
<dbReference type="SMART" id="SM00421">
    <property type="entry name" value="HTH_LUXR"/>
    <property type="match status" value="1"/>
</dbReference>
<dbReference type="Gene3D" id="1.10.10.10">
    <property type="entry name" value="Winged helix-like DNA-binding domain superfamily/Winged helix DNA-binding domain"/>
    <property type="match status" value="1"/>
</dbReference>
<dbReference type="RefSeq" id="WP_036338655.1">
    <property type="nucleotide sequence ID" value="NZ_JALN02000001.1"/>
</dbReference>
<dbReference type="AlphaFoldDB" id="A0A064CB83"/>
<organism evidence="4 5">
    <name type="scientific">Mycolicibacterium aromaticivorans JS19b1 = JCM 16368</name>
    <dbReference type="NCBI Taxonomy" id="1440774"/>
    <lineage>
        <taxon>Bacteria</taxon>
        <taxon>Bacillati</taxon>
        <taxon>Actinomycetota</taxon>
        <taxon>Actinomycetes</taxon>
        <taxon>Mycobacteriales</taxon>
        <taxon>Mycobacteriaceae</taxon>
        <taxon>Mycolicibacterium</taxon>
    </lineage>
</organism>
<dbReference type="CDD" id="cd06170">
    <property type="entry name" value="LuxR_C_like"/>
    <property type="match status" value="1"/>
</dbReference>
<keyword evidence="5" id="KW-1185">Reference proteome</keyword>
<dbReference type="InterPro" id="IPR027417">
    <property type="entry name" value="P-loop_NTPase"/>
</dbReference>
<dbReference type="GO" id="GO:0004016">
    <property type="term" value="F:adenylate cyclase activity"/>
    <property type="evidence" value="ECO:0007669"/>
    <property type="project" value="TreeGrafter"/>
</dbReference>
<dbReference type="STRING" id="1440774.Y900_002645"/>
<keyword evidence="1" id="KW-0547">Nucleotide-binding</keyword>
<accession>A0A064CB83</accession>
<gene>
    <name evidence="4" type="ORF">Y900_002645</name>
</gene>
<dbReference type="InterPro" id="IPR036388">
    <property type="entry name" value="WH-like_DNA-bd_sf"/>
</dbReference>
<dbReference type="GO" id="GO:0005737">
    <property type="term" value="C:cytoplasm"/>
    <property type="evidence" value="ECO:0007669"/>
    <property type="project" value="TreeGrafter"/>
</dbReference>
<dbReference type="GO" id="GO:0003677">
    <property type="term" value="F:DNA binding"/>
    <property type="evidence" value="ECO:0007669"/>
    <property type="project" value="InterPro"/>
</dbReference>
<dbReference type="GO" id="GO:0005524">
    <property type="term" value="F:ATP binding"/>
    <property type="evidence" value="ECO:0007669"/>
    <property type="project" value="UniProtKB-KW"/>
</dbReference>
<dbReference type="PROSITE" id="PS00622">
    <property type="entry name" value="HTH_LUXR_1"/>
    <property type="match status" value="1"/>
</dbReference>
<dbReference type="InterPro" id="IPR000792">
    <property type="entry name" value="Tscrpt_reg_LuxR_C"/>
</dbReference>
<reference evidence="4" key="1">
    <citation type="submission" date="2014-05" db="EMBL/GenBank/DDBJ databases">
        <title>Genome sequence of Mycobacterium aromaticivorans strain JS19b1T (= DSM 45407T).</title>
        <authorList>
            <person name="Kwak Y."/>
            <person name="Park G.-S."/>
            <person name="Li Q.X."/>
            <person name="Lee S.-E."/>
            <person name="Shin J.-H."/>
        </authorList>
    </citation>
    <scope>NUCLEOTIDE SEQUENCE [LARGE SCALE GENOMIC DNA]</scope>
    <source>
        <strain evidence="4">JS19b1</strain>
    </source>
</reference>
<dbReference type="PRINTS" id="PR00038">
    <property type="entry name" value="HTHLUXR"/>
</dbReference>
<dbReference type="InterPro" id="IPR041664">
    <property type="entry name" value="AAA_16"/>
</dbReference>
<comment type="caution">
    <text evidence="4">The sequence shown here is derived from an EMBL/GenBank/DDBJ whole genome shotgun (WGS) entry which is preliminary data.</text>
</comment>
<evidence type="ECO:0000313" key="4">
    <source>
        <dbReference type="EMBL" id="KDE97864.1"/>
    </source>
</evidence>
<evidence type="ECO:0000313" key="5">
    <source>
        <dbReference type="Proteomes" id="UP000022835"/>
    </source>
</evidence>
<dbReference type="Pfam" id="PF00196">
    <property type="entry name" value="GerE"/>
    <property type="match status" value="1"/>
</dbReference>
<name>A0A064CB83_9MYCO</name>
<evidence type="ECO:0000256" key="1">
    <source>
        <dbReference type="ARBA" id="ARBA00022741"/>
    </source>
</evidence>
<dbReference type="PROSITE" id="PS50043">
    <property type="entry name" value="HTH_LUXR_2"/>
    <property type="match status" value="1"/>
</dbReference>
<dbReference type="Pfam" id="PF13191">
    <property type="entry name" value="AAA_16"/>
    <property type="match status" value="1"/>
</dbReference>
<evidence type="ECO:0000256" key="2">
    <source>
        <dbReference type="ARBA" id="ARBA00022840"/>
    </source>
</evidence>
<feature type="domain" description="HTH luxR-type" evidence="3">
    <location>
        <begin position="802"/>
        <end position="867"/>
    </location>
</feature>
<dbReference type="eggNOG" id="COG2909">
    <property type="taxonomic scope" value="Bacteria"/>
</dbReference>
<keyword evidence="2" id="KW-0067">ATP-binding</keyword>
<dbReference type="SUPFAM" id="SSF46894">
    <property type="entry name" value="C-terminal effector domain of the bipartite response regulators"/>
    <property type="match status" value="1"/>
</dbReference>
<protein>
    <recommendedName>
        <fullName evidence="3">HTH luxR-type domain-containing protein</fullName>
    </recommendedName>
</protein>
<dbReference type="PANTHER" id="PTHR16305">
    <property type="entry name" value="TESTICULAR SOLUBLE ADENYLYL CYCLASE"/>
    <property type="match status" value="1"/>
</dbReference>
<dbReference type="EMBL" id="JALN02000001">
    <property type="protein sequence ID" value="KDE97864.1"/>
    <property type="molecule type" value="Genomic_DNA"/>
</dbReference>
<proteinExistence type="predicted"/>
<dbReference type="GO" id="GO:0006355">
    <property type="term" value="P:regulation of DNA-templated transcription"/>
    <property type="evidence" value="ECO:0007669"/>
    <property type="project" value="InterPro"/>
</dbReference>
<dbReference type="Gene3D" id="3.40.50.300">
    <property type="entry name" value="P-loop containing nucleotide triphosphate hydrolases"/>
    <property type="match status" value="1"/>
</dbReference>